<keyword evidence="2" id="KW-0812">Transmembrane</keyword>
<dbReference type="InterPro" id="IPR032675">
    <property type="entry name" value="LRR_dom_sf"/>
</dbReference>
<organism evidence="3 4">
    <name type="scientific">Crotalaria pallida</name>
    <name type="common">Smooth rattlebox</name>
    <name type="synonym">Crotalaria striata</name>
    <dbReference type="NCBI Taxonomy" id="3830"/>
    <lineage>
        <taxon>Eukaryota</taxon>
        <taxon>Viridiplantae</taxon>
        <taxon>Streptophyta</taxon>
        <taxon>Embryophyta</taxon>
        <taxon>Tracheophyta</taxon>
        <taxon>Spermatophyta</taxon>
        <taxon>Magnoliopsida</taxon>
        <taxon>eudicotyledons</taxon>
        <taxon>Gunneridae</taxon>
        <taxon>Pentapetalae</taxon>
        <taxon>rosids</taxon>
        <taxon>fabids</taxon>
        <taxon>Fabales</taxon>
        <taxon>Fabaceae</taxon>
        <taxon>Papilionoideae</taxon>
        <taxon>50 kb inversion clade</taxon>
        <taxon>genistoids sensu lato</taxon>
        <taxon>core genistoids</taxon>
        <taxon>Crotalarieae</taxon>
        <taxon>Crotalaria</taxon>
    </lineage>
</organism>
<dbReference type="Proteomes" id="UP001372338">
    <property type="component" value="Unassembled WGS sequence"/>
</dbReference>
<feature type="transmembrane region" description="Helical" evidence="2">
    <location>
        <begin position="443"/>
        <end position="464"/>
    </location>
</feature>
<keyword evidence="2" id="KW-1133">Transmembrane helix</keyword>
<dbReference type="PANTHER" id="PTHR16083">
    <property type="entry name" value="LEUCINE RICH REPEAT CONTAINING PROTEIN"/>
    <property type="match status" value="1"/>
</dbReference>
<accession>A0AAN9PA86</accession>
<sequence length="715" mass="81157">MSPRCEAASFSVVGSGNERQTENSKYLSHLIFKGCEYIRQVPDVSCSPNLTELCIDYCTNLIAIHDSVGFLDKLQRFSAKGCTKLRIIPRHIKLTSLEYLCLRDCSDLIIFPEIVGPMEKLQFVDLEGTAIENLPPSMQNLGGLQSLSLNRCTKLNVDALSNIFQMLPFASPYLSRLSLDDSNLTMIPECIQECSFLKTLSVENCKQLQEFRGLPQNIERVNASNCPSMNIHCSTSKMSLKRIFQPASTRGRLFRLTGDRLPEWFDISNPGNSVGFWFRNGIPDITVAAVTGGEERSFVYFFTINYNFRQFGFMFRSMSCYGPDEILICNNFREILSSCSALRLHDGWNYAEVLFYEDYVSVKSVRQCGVYINREYTSMENIRFTNPYYLKTTSDDSSFSNQHTLPGNGLNDTPHIDHVHCNADSVESEKTIHDSNVLRRKPFALSLWLLLTLVVVLSSTMWPFCFYHNFTQTSTDSKLDQAVLDHLKMAPGESFQGQGSKKENIQTRGPTLSSDKVNEAELNLKRCRTDESFRYQVEQVQDDVEMEAFYASLDGGTRVPSCFRDESVTTVSSEESKEALKIVRDFISNDASIFLRAEKCSVMQASLDFLSNLSEDDAISDEMMTLISEASRKFTHWTNDYIEASMKIESISSELLIADELEAALEDNKKQFREVVALENELLQKLGNNMKVTGMIIADRQDFQLKNPILLWHAV</sequence>
<dbReference type="SUPFAM" id="SSF52058">
    <property type="entry name" value="L domain-like"/>
    <property type="match status" value="1"/>
</dbReference>
<name>A0AAN9PA86_CROPI</name>
<proteinExistence type="predicted"/>
<dbReference type="Gene3D" id="3.80.10.10">
    <property type="entry name" value="Ribonuclease Inhibitor"/>
    <property type="match status" value="2"/>
</dbReference>
<protein>
    <submittedName>
        <fullName evidence="3">Uncharacterized protein</fullName>
    </submittedName>
</protein>
<keyword evidence="4" id="KW-1185">Reference proteome</keyword>
<evidence type="ECO:0000256" key="2">
    <source>
        <dbReference type="SAM" id="Phobius"/>
    </source>
</evidence>
<dbReference type="EMBL" id="JAYWIO010000001">
    <property type="protein sequence ID" value="KAK7291273.1"/>
    <property type="molecule type" value="Genomic_DNA"/>
</dbReference>
<comment type="caution">
    <text evidence="3">The sequence shown here is derived from an EMBL/GenBank/DDBJ whole genome shotgun (WGS) entry which is preliminary data.</text>
</comment>
<keyword evidence="2" id="KW-0472">Membrane</keyword>
<reference evidence="3 4" key="1">
    <citation type="submission" date="2024-01" db="EMBL/GenBank/DDBJ databases">
        <title>The genomes of 5 underutilized Papilionoideae crops provide insights into root nodulation and disease resistanc.</title>
        <authorList>
            <person name="Yuan L."/>
        </authorList>
    </citation>
    <scope>NUCLEOTIDE SEQUENCE [LARGE SCALE GENOMIC DNA]</scope>
    <source>
        <strain evidence="3">ZHUSHIDOU_FW_LH</strain>
        <tissue evidence="3">Leaf</tissue>
    </source>
</reference>
<evidence type="ECO:0000256" key="1">
    <source>
        <dbReference type="SAM" id="MobiDB-lite"/>
    </source>
</evidence>
<dbReference type="AlphaFoldDB" id="A0AAN9PA86"/>
<dbReference type="PANTHER" id="PTHR16083:SF65">
    <property type="entry name" value="DISEASE RESISTANCE PROTEIN RPP8-LIKE"/>
    <property type="match status" value="1"/>
</dbReference>
<evidence type="ECO:0000313" key="4">
    <source>
        <dbReference type="Proteomes" id="UP001372338"/>
    </source>
</evidence>
<gene>
    <name evidence="3" type="ORF">RIF29_06278</name>
</gene>
<evidence type="ECO:0000313" key="3">
    <source>
        <dbReference type="EMBL" id="KAK7291273.1"/>
    </source>
</evidence>
<feature type="region of interest" description="Disordered" evidence="1">
    <location>
        <begin position="492"/>
        <end position="512"/>
    </location>
</feature>